<reference evidence="3 4" key="1">
    <citation type="submission" date="2019-06" db="EMBL/GenBank/DDBJ databases">
        <authorList>
            <person name="Palmer J.M."/>
        </authorList>
    </citation>
    <scope>NUCLEOTIDE SEQUENCE [LARGE SCALE GENOMIC DNA]</scope>
    <source>
        <strain evidence="3 4">TWF703</strain>
    </source>
</reference>
<protein>
    <submittedName>
        <fullName evidence="3">Uncharacterized protein</fullName>
    </submittedName>
</protein>
<name>A0A7C8NQ14_ORBOL</name>
<feature type="signal peptide" evidence="2">
    <location>
        <begin position="1"/>
        <end position="20"/>
    </location>
</feature>
<organism evidence="3 4">
    <name type="scientific">Orbilia oligospora</name>
    <name type="common">Nematode-trapping fungus</name>
    <name type="synonym">Arthrobotrys oligospora</name>
    <dbReference type="NCBI Taxonomy" id="2813651"/>
    <lineage>
        <taxon>Eukaryota</taxon>
        <taxon>Fungi</taxon>
        <taxon>Dikarya</taxon>
        <taxon>Ascomycota</taxon>
        <taxon>Pezizomycotina</taxon>
        <taxon>Orbiliomycetes</taxon>
        <taxon>Orbiliales</taxon>
        <taxon>Orbiliaceae</taxon>
        <taxon>Orbilia</taxon>
    </lineage>
</organism>
<evidence type="ECO:0000313" key="4">
    <source>
        <dbReference type="Proteomes" id="UP000480548"/>
    </source>
</evidence>
<keyword evidence="2" id="KW-0732">Signal</keyword>
<sequence>MLRKVVVVTASLGAITSAAAAPVAGPEPAPVTQPKAVAGHRRNRTAETHPAEEAVEDVAEDVVAGDVAAEDNLAGDHLIIAPQTCMGHQKHTHPRATIPNYHLTALDREVTDLGLVLDPQASTSHIKPKTISPSYAQSRLTVLSHVPALSRGIASSHSTRAQGRPVGDQHRGTRSITIKTKHVL</sequence>
<feature type="region of interest" description="Disordered" evidence="1">
    <location>
        <begin position="155"/>
        <end position="184"/>
    </location>
</feature>
<feature type="region of interest" description="Disordered" evidence="1">
    <location>
        <begin position="20"/>
        <end position="55"/>
    </location>
</feature>
<evidence type="ECO:0000313" key="3">
    <source>
        <dbReference type="EMBL" id="KAF3129038.1"/>
    </source>
</evidence>
<dbReference type="Proteomes" id="UP000480548">
    <property type="component" value="Unassembled WGS sequence"/>
</dbReference>
<dbReference type="EMBL" id="WIQZ01000065">
    <property type="protein sequence ID" value="KAF3129038.1"/>
    <property type="molecule type" value="Genomic_DNA"/>
</dbReference>
<feature type="chain" id="PRO_5028926757" evidence="2">
    <location>
        <begin position="21"/>
        <end position="184"/>
    </location>
</feature>
<accession>A0A7C8NQ14</accession>
<dbReference type="AlphaFoldDB" id="A0A7C8NQ14"/>
<proteinExistence type="predicted"/>
<evidence type="ECO:0000256" key="2">
    <source>
        <dbReference type="SAM" id="SignalP"/>
    </source>
</evidence>
<evidence type="ECO:0000256" key="1">
    <source>
        <dbReference type="SAM" id="MobiDB-lite"/>
    </source>
</evidence>
<comment type="caution">
    <text evidence="3">The sequence shown here is derived from an EMBL/GenBank/DDBJ whole genome shotgun (WGS) entry which is preliminary data.</text>
</comment>
<gene>
    <name evidence="3" type="ORF">TWF703_009068</name>
</gene>